<evidence type="ECO:0000256" key="3">
    <source>
        <dbReference type="ARBA" id="ARBA00022679"/>
    </source>
</evidence>
<keyword evidence="6 7" id="KW-0012">Acyltransferase</keyword>
<keyword evidence="2 7" id="KW-0441">Lipid A biosynthesis</keyword>
<dbReference type="Pfam" id="PF00132">
    <property type="entry name" value="Hexapep"/>
    <property type="match status" value="2"/>
</dbReference>
<dbReference type="InterPro" id="IPR001451">
    <property type="entry name" value="Hexapep"/>
</dbReference>
<dbReference type="AlphaFoldDB" id="A0A3M6QB13"/>
<keyword evidence="3 7" id="KW-0808">Transferase</keyword>
<comment type="similarity">
    <text evidence="7">Belongs to the transferase hexapeptide repeat family. LpxA subfamily.</text>
</comment>
<dbReference type="Gene3D" id="2.160.10.10">
    <property type="entry name" value="Hexapeptide repeat proteins"/>
    <property type="match status" value="1"/>
</dbReference>
<comment type="caution">
    <text evidence="10">The sequence shown here is derived from an EMBL/GenBank/DDBJ whole genome shotgun (WGS) entry which is preliminary data.</text>
</comment>
<evidence type="ECO:0000313" key="12">
    <source>
        <dbReference type="Proteomes" id="UP000267035"/>
    </source>
</evidence>
<sequence>MSAQALIHPSAIVHPGAQLHASVQVGPYAVVGEHVRIGAGSTIGAHCVIDGRTTLGENNAIYPHACIGGQPQDKKYAGEPTELHIGNGNTIREFVTINIGTAQGGGVTRVGDNNWIMAYAHIAHDCQVGSEIVMANSVALAGHVHVGDWAILGGLTGVHQFTRIGAHAMIGFSSHVSQDVLPYVLAGGNPFAVHGLNVEGLRRRHFNANQIAALKNAYRIVFREGLSLDDACAQLQDLQANLVQGDGWEEVLNILAFAQQAERGIAR</sequence>
<dbReference type="PANTHER" id="PTHR43480">
    <property type="entry name" value="ACYL-[ACYL-CARRIER-PROTEIN]--UDP-N-ACETYLGLUCOSAMINE O-ACYLTRANSFERASE"/>
    <property type="match status" value="1"/>
</dbReference>
<evidence type="ECO:0000256" key="5">
    <source>
        <dbReference type="ARBA" id="ARBA00023098"/>
    </source>
</evidence>
<dbReference type="CDD" id="cd03351">
    <property type="entry name" value="LbH_UDP-GlcNAc_AT"/>
    <property type="match status" value="1"/>
</dbReference>
<dbReference type="EMBL" id="RDQM01000016">
    <property type="protein sequence ID" value="RMW95462.1"/>
    <property type="molecule type" value="Genomic_DNA"/>
</dbReference>
<evidence type="ECO:0000256" key="6">
    <source>
        <dbReference type="ARBA" id="ARBA00023315"/>
    </source>
</evidence>
<dbReference type="PIRSF" id="PIRSF000456">
    <property type="entry name" value="UDP-GlcNAc_acltr"/>
    <property type="match status" value="1"/>
</dbReference>
<evidence type="ECO:0000259" key="8">
    <source>
        <dbReference type="Pfam" id="PF13720"/>
    </source>
</evidence>
<evidence type="ECO:0000313" key="9">
    <source>
        <dbReference type="EMBL" id="RMW95462.1"/>
    </source>
</evidence>
<accession>A0A3M6QB13</accession>
<evidence type="ECO:0000313" key="14">
    <source>
        <dbReference type="Proteomes" id="UP000281171"/>
    </source>
</evidence>
<dbReference type="EC" id="2.3.1.129" evidence="7"/>
<dbReference type="UniPathway" id="UPA00359">
    <property type="reaction ID" value="UER00477"/>
</dbReference>
<dbReference type="Proteomes" id="UP000267521">
    <property type="component" value="Unassembled WGS sequence"/>
</dbReference>
<evidence type="ECO:0000256" key="1">
    <source>
        <dbReference type="ARBA" id="ARBA00022516"/>
    </source>
</evidence>
<comment type="subcellular location">
    <subcellularLocation>
        <location evidence="7">Cytoplasm</location>
    </subcellularLocation>
</comment>
<dbReference type="GO" id="GO:0005737">
    <property type="term" value="C:cytoplasm"/>
    <property type="evidence" value="ECO:0007669"/>
    <property type="project" value="UniProtKB-SubCell"/>
</dbReference>
<dbReference type="InterPro" id="IPR037157">
    <property type="entry name" value="Acetyltransf_C_sf"/>
</dbReference>
<dbReference type="GO" id="GO:0016020">
    <property type="term" value="C:membrane"/>
    <property type="evidence" value="ECO:0007669"/>
    <property type="project" value="GOC"/>
</dbReference>
<keyword evidence="5 7" id="KW-0443">Lipid metabolism</keyword>
<protein>
    <recommendedName>
        <fullName evidence="7">Acyl-[acyl-carrier-protein]--UDP-N-acetylglucosamine O-acyltransferase</fullName>
        <shortName evidence="7">UDP-N-acetylglucosamine acyltransferase</shortName>
        <ecNumber evidence="7">2.3.1.129</ecNumber>
    </recommendedName>
</protein>
<organism evidence="10 12">
    <name type="scientific">Allofranklinella schreckenbergeri</name>
    <dbReference type="NCBI Taxonomy" id="1076744"/>
    <lineage>
        <taxon>Bacteria</taxon>
        <taxon>Pseudomonadati</taxon>
        <taxon>Pseudomonadota</taxon>
        <taxon>Betaproteobacteria</taxon>
        <taxon>Burkholderiales</taxon>
        <taxon>Comamonadaceae</taxon>
        <taxon>Allofranklinella</taxon>
    </lineage>
</organism>
<dbReference type="EMBL" id="RDQL01000006">
    <property type="protein sequence ID" value="RMX00230.1"/>
    <property type="molecule type" value="Genomic_DNA"/>
</dbReference>
<dbReference type="Gene3D" id="1.20.1180.10">
    <property type="entry name" value="Udp N-acetylglucosamine O-acyltransferase, C-terminal domain"/>
    <property type="match status" value="1"/>
</dbReference>
<dbReference type="NCBIfam" id="NF003657">
    <property type="entry name" value="PRK05289.1"/>
    <property type="match status" value="1"/>
</dbReference>
<reference evidence="12 13" key="1">
    <citation type="submission" date="2018-10" db="EMBL/GenBank/DDBJ databases">
        <title>Comamonadaceae CDC group NO-1 genome sequencing and assembly.</title>
        <authorList>
            <person name="Bernier A.-M."/>
            <person name="Bernard K."/>
        </authorList>
    </citation>
    <scope>NUCLEOTIDE SEQUENCE [LARGE SCALE GENOMIC DNA]</scope>
    <source>
        <strain evidence="10 12">NML161473</strain>
        <strain evidence="11 14">NML180581</strain>
        <strain evidence="9 13">NML970147</strain>
    </source>
</reference>
<evidence type="ECO:0000256" key="2">
    <source>
        <dbReference type="ARBA" id="ARBA00022556"/>
    </source>
</evidence>
<dbReference type="EMBL" id="RDQK01000015">
    <property type="protein sequence ID" value="RMX09272.1"/>
    <property type="molecule type" value="Genomic_DNA"/>
</dbReference>
<dbReference type="RefSeq" id="WP_122239105.1">
    <property type="nucleotide sequence ID" value="NZ_RDQK01000015.1"/>
</dbReference>
<comment type="subunit">
    <text evidence="7">Homotrimer.</text>
</comment>
<name>A0A3M6QB13_9BURK</name>
<evidence type="ECO:0000256" key="7">
    <source>
        <dbReference type="HAMAP-Rule" id="MF_00387"/>
    </source>
</evidence>
<dbReference type="NCBIfam" id="TIGR01852">
    <property type="entry name" value="lipid_A_lpxA"/>
    <property type="match status" value="1"/>
</dbReference>
<dbReference type="Pfam" id="PF13720">
    <property type="entry name" value="Acetyltransf_11"/>
    <property type="match status" value="1"/>
</dbReference>
<dbReference type="GO" id="GO:0008780">
    <property type="term" value="F:acyl-[acyl-carrier-protein]-UDP-N-acetylglucosamine O-acyltransferase activity"/>
    <property type="evidence" value="ECO:0007669"/>
    <property type="project" value="UniProtKB-UniRule"/>
</dbReference>
<dbReference type="PANTHER" id="PTHR43480:SF1">
    <property type="entry name" value="ACYL-[ACYL-CARRIER-PROTEIN]--UDP-N-ACETYLGLUCOSAMINE O-ACYLTRANSFERASE, MITOCHONDRIAL-RELATED"/>
    <property type="match status" value="1"/>
</dbReference>
<accession>A0A3M6R316</accession>
<comment type="catalytic activity">
    <reaction evidence="7">
        <text>a (3R)-hydroxyacyl-[ACP] + UDP-N-acetyl-alpha-D-glucosamine = a UDP-3-O-[(3R)-3-hydroxyacyl]-N-acetyl-alpha-D-glucosamine + holo-[ACP]</text>
        <dbReference type="Rhea" id="RHEA:67812"/>
        <dbReference type="Rhea" id="RHEA-COMP:9685"/>
        <dbReference type="Rhea" id="RHEA-COMP:9945"/>
        <dbReference type="ChEBI" id="CHEBI:57705"/>
        <dbReference type="ChEBI" id="CHEBI:64479"/>
        <dbReference type="ChEBI" id="CHEBI:78827"/>
        <dbReference type="ChEBI" id="CHEBI:173225"/>
        <dbReference type="EC" id="2.3.1.129"/>
    </reaction>
</comment>
<evidence type="ECO:0000313" key="11">
    <source>
        <dbReference type="EMBL" id="RMX09272.1"/>
    </source>
</evidence>
<keyword evidence="4 7" id="KW-0677">Repeat</keyword>
<feature type="domain" description="UDP N-acetylglucosamine O-acyltransferase C-terminal" evidence="8">
    <location>
        <begin position="179"/>
        <end position="265"/>
    </location>
</feature>
<proteinExistence type="inferred from homology"/>
<keyword evidence="7" id="KW-0963">Cytoplasm</keyword>
<keyword evidence="12" id="KW-1185">Reference proteome</keyword>
<accession>A0A3M6PWK7</accession>
<dbReference type="Proteomes" id="UP000281171">
    <property type="component" value="Unassembled WGS sequence"/>
</dbReference>
<dbReference type="SUPFAM" id="SSF51161">
    <property type="entry name" value="Trimeric LpxA-like enzymes"/>
    <property type="match status" value="1"/>
</dbReference>
<keyword evidence="1 7" id="KW-0444">Lipid biosynthesis</keyword>
<evidence type="ECO:0000313" key="10">
    <source>
        <dbReference type="EMBL" id="RMX00230.1"/>
    </source>
</evidence>
<dbReference type="InterPro" id="IPR029098">
    <property type="entry name" value="Acetyltransf_C"/>
</dbReference>
<evidence type="ECO:0000313" key="13">
    <source>
        <dbReference type="Proteomes" id="UP000267521"/>
    </source>
</evidence>
<dbReference type="HAMAP" id="MF_00387">
    <property type="entry name" value="LpxA"/>
    <property type="match status" value="1"/>
</dbReference>
<dbReference type="InterPro" id="IPR010137">
    <property type="entry name" value="Lipid_A_LpxA"/>
</dbReference>
<comment type="pathway">
    <text evidence="7">Glycolipid biosynthesis; lipid IV(A) biosynthesis; lipid IV(A) from (3R)-3-hydroxytetradecanoyl-[acyl-carrier-protein] and UDP-N-acetyl-alpha-D-glucosamine: step 1/6.</text>
</comment>
<dbReference type="InterPro" id="IPR011004">
    <property type="entry name" value="Trimer_LpxA-like_sf"/>
</dbReference>
<gene>
    <name evidence="7" type="primary">lpxA</name>
    <name evidence="11" type="ORF">EBQ24_07265</name>
    <name evidence="10" type="ORF">EBQ25_06130</name>
    <name evidence="9" type="ORF">EBQ26_10970</name>
</gene>
<dbReference type="Proteomes" id="UP000267035">
    <property type="component" value="Unassembled WGS sequence"/>
</dbReference>
<comment type="function">
    <text evidence="7">Involved in the biosynthesis of lipid A, a phosphorylated glycolipid that anchors the lipopolysaccharide to the outer membrane of the cell.</text>
</comment>
<dbReference type="GO" id="GO:0009245">
    <property type="term" value="P:lipid A biosynthetic process"/>
    <property type="evidence" value="ECO:0007669"/>
    <property type="project" value="UniProtKB-UniRule"/>
</dbReference>
<evidence type="ECO:0000256" key="4">
    <source>
        <dbReference type="ARBA" id="ARBA00022737"/>
    </source>
</evidence>